<dbReference type="FunFam" id="1.10.10.60:FF:000012">
    <property type="entry name" value="Metastasis-associated 1 family, member 3"/>
    <property type="match status" value="1"/>
</dbReference>
<dbReference type="InterPro" id="IPR051066">
    <property type="entry name" value="Trans_reg/Corepressor"/>
</dbReference>
<keyword evidence="14" id="KW-1185">Reference proteome</keyword>
<evidence type="ECO:0000256" key="8">
    <source>
        <dbReference type="ARBA" id="ARBA00023163"/>
    </source>
</evidence>
<dbReference type="STRING" id="51028.A0A158QB10"/>
<dbReference type="Gene3D" id="1.20.58.1880">
    <property type="match status" value="1"/>
</dbReference>
<gene>
    <name evidence="13" type="ORF">EVEC_LOCUS7282</name>
</gene>
<keyword evidence="2" id="KW-0678">Repressor</keyword>
<feature type="domain" description="ELM2" evidence="11">
    <location>
        <begin position="139"/>
        <end position="227"/>
    </location>
</feature>
<reference evidence="15" key="1">
    <citation type="submission" date="2016-04" db="UniProtKB">
        <authorList>
            <consortium name="WormBaseParasite"/>
        </authorList>
    </citation>
    <scope>IDENTIFICATION</scope>
</reference>
<dbReference type="CDD" id="cd00167">
    <property type="entry name" value="SANT"/>
    <property type="match status" value="1"/>
</dbReference>
<evidence type="ECO:0000256" key="7">
    <source>
        <dbReference type="ARBA" id="ARBA00023125"/>
    </source>
</evidence>
<feature type="compositionally biased region" description="Polar residues" evidence="10">
    <location>
        <begin position="1"/>
        <end position="15"/>
    </location>
</feature>
<evidence type="ECO:0000259" key="12">
    <source>
        <dbReference type="PROSITE" id="PS51293"/>
    </source>
</evidence>
<dbReference type="InterPro" id="IPR000949">
    <property type="entry name" value="ELM2_dom"/>
</dbReference>
<keyword evidence="3" id="KW-0479">Metal-binding</keyword>
<dbReference type="InterPro" id="IPR009057">
    <property type="entry name" value="Homeodomain-like_sf"/>
</dbReference>
<dbReference type="OrthoDB" id="10064338at2759"/>
<keyword evidence="7" id="KW-0238">DNA-binding</keyword>
<keyword evidence="6" id="KW-0805">Transcription regulation</keyword>
<evidence type="ECO:0000256" key="9">
    <source>
        <dbReference type="ARBA" id="ARBA00023242"/>
    </source>
</evidence>
<dbReference type="SMART" id="SM01189">
    <property type="entry name" value="ELM2"/>
    <property type="match status" value="1"/>
</dbReference>
<evidence type="ECO:0000256" key="4">
    <source>
        <dbReference type="ARBA" id="ARBA00022771"/>
    </source>
</evidence>
<keyword evidence="5" id="KW-0862">Zinc</keyword>
<feature type="region of interest" description="Disordered" evidence="10">
    <location>
        <begin position="1"/>
        <end position="28"/>
    </location>
</feature>
<evidence type="ECO:0000313" key="14">
    <source>
        <dbReference type="Proteomes" id="UP000274131"/>
    </source>
</evidence>
<comment type="subcellular location">
    <subcellularLocation>
        <location evidence="1">Nucleus</location>
    </subcellularLocation>
</comment>
<dbReference type="EMBL" id="UXUI01008854">
    <property type="protein sequence ID" value="VDD92531.1"/>
    <property type="molecule type" value="Genomic_DNA"/>
</dbReference>
<dbReference type="PROSITE" id="PS51156">
    <property type="entry name" value="ELM2"/>
    <property type="match status" value="1"/>
</dbReference>
<evidence type="ECO:0000256" key="2">
    <source>
        <dbReference type="ARBA" id="ARBA00022491"/>
    </source>
</evidence>
<dbReference type="AlphaFoldDB" id="A0A158QB10"/>
<dbReference type="Pfam" id="PF01448">
    <property type="entry name" value="ELM2"/>
    <property type="match status" value="1"/>
</dbReference>
<dbReference type="GO" id="GO:0003677">
    <property type="term" value="F:DNA binding"/>
    <property type="evidence" value="ECO:0007669"/>
    <property type="project" value="UniProtKB-KW"/>
</dbReference>
<dbReference type="Gene3D" id="4.10.1240.50">
    <property type="match status" value="1"/>
</dbReference>
<dbReference type="PANTHER" id="PTHR16089">
    <property type="entry name" value="REST COREPRESSOR COREST PROTEIN-RELATED"/>
    <property type="match status" value="1"/>
</dbReference>
<dbReference type="InterPro" id="IPR001005">
    <property type="entry name" value="SANT/Myb"/>
</dbReference>
<evidence type="ECO:0000313" key="13">
    <source>
        <dbReference type="EMBL" id="VDD92531.1"/>
    </source>
</evidence>
<dbReference type="GO" id="GO:0005667">
    <property type="term" value="C:transcription regulator complex"/>
    <property type="evidence" value="ECO:0007669"/>
    <property type="project" value="TreeGrafter"/>
</dbReference>
<feature type="domain" description="SANT" evidence="12">
    <location>
        <begin position="229"/>
        <end position="277"/>
    </location>
</feature>
<sequence>MPLNSLNQLCTNDSGQVPEDERKSETPPPILECYANAQNVDGTMVVEDYMRMNGNDEAPIILANETLPESQQPHSIYGPVNLELPKATTSNEIKKAVIPRREKKFVSPVENTAVRRSSRQIKRKWRSSDIAEETGPIKGVIRVGDNYQADVPEWLENVKLEPLSEDDENEKEECLWKYDGSINLLELEQYCQAARRQFGMDPSNVLESLQHNNFEVRTAMEHAEEYVPKPEKPFSTDEQRLFCKGLATHGKDFRLIRNELIPSRTVRELVKYYYDTKNARCFGCMKKCCPKLLRLAAPEACVIVSSQCENCAGTSAVAGKAEIVRLCELCSLYRRKTGKMRPIHSLNRKVIKTEGVKDENFHQDQPTNSLGVPSLISGISCQNHVCSYTAPRLGRLQKETRWTPHETEVAVQAFYSYGKDFQAVSTAVGSKSAAAVKRFYAEKQSTYRLDFASVEDFRGSHIGFIKLADEKQG</sequence>
<dbReference type="SUPFAM" id="SSF46689">
    <property type="entry name" value="Homeodomain-like"/>
    <property type="match status" value="2"/>
</dbReference>
<evidence type="ECO:0000256" key="5">
    <source>
        <dbReference type="ARBA" id="ARBA00022833"/>
    </source>
</evidence>
<evidence type="ECO:0000256" key="6">
    <source>
        <dbReference type="ARBA" id="ARBA00023015"/>
    </source>
</evidence>
<keyword evidence="8" id="KW-0804">Transcription</keyword>
<feature type="domain" description="SANT" evidence="12">
    <location>
        <begin position="397"/>
        <end position="448"/>
    </location>
</feature>
<evidence type="ECO:0000259" key="11">
    <source>
        <dbReference type="PROSITE" id="PS51156"/>
    </source>
</evidence>
<organism evidence="15">
    <name type="scientific">Enterobius vermicularis</name>
    <name type="common">Human pinworm</name>
    <dbReference type="NCBI Taxonomy" id="51028"/>
    <lineage>
        <taxon>Eukaryota</taxon>
        <taxon>Metazoa</taxon>
        <taxon>Ecdysozoa</taxon>
        <taxon>Nematoda</taxon>
        <taxon>Chromadorea</taxon>
        <taxon>Rhabditida</taxon>
        <taxon>Spirurina</taxon>
        <taxon>Oxyuridomorpha</taxon>
        <taxon>Oxyuroidea</taxon>
        <taxon>Oxyuridae</taxon>
        <taxon>Enterobius</taxon>
    </lineage>
</organism>
<protein>
    <submittedName>
        <fullName evidence="15">SANT domain-containing protein</fullName>
    </submittedName>
</protein>
<accession>A0A158QB10</accession>
<dbReference type="Pfam" id="PF00249">
    <property type="entry name" value="Myb_DNA-binding"/>
    <property type="match status" value="1"/>
</dbReference>
<keyword evidence="4" id="KW-0863">Zinc-finger</keyword>
<reference evidence="13 14" key="2">
    <citation type="submission" date="2018-10" db="EMBL/GenBank/DDBJ databases">
        <authorList>
            <consortium name="Pathogen Informatics"/>
        </authorList>
    </citation>
    <scope>NUCLEOTIDE SEQUENCE [LARGE SCALE GENOMIC DNA]</scope>
</reference>
<proteinExistence type="predicted"/>
<dbReference type="PANTHER" id="PTHR16089:SF28">
    <property type="entry name" value="REST COREPRESSOR"/>
    <property type="match status" value="1"/>
</dbReference>
<dbReference type="PROSITE" id="PS51293">
    <property type="entry name" value="SANT"/>
    <property type="match status" value="2"/>
</dbReference>
<evidence type="ECO:0000256" key="10">
    <source>
        <dbReference type="SAM" id="MobiDB-lite"/>
    </source>
</evidence>
<keyword evidence="9" id="KW-0539">Nucleus</keyword>
<dbReference type="WBParaSite" id="EVEC_0000779801-mRNA-1">
    <property type="protein sequence ID" value="EVEC_0000779801-mRNA-1"/>
    <property type="gene ID" value="EVEC_0000779801"/>
</dbReference>
<dbReference type="SMART" id="SM00717">
    <property type="entry name" value="SANT"/>
    <property type="match status" value="2"/>
</dbReference>
<dbReference type="GO" id="GO:0003714">
    <property type="term" value="F:transcription corepressor activity"/>
    <property type="evidence" value="ECO:0007669"/>
    <property type="project" value="TreeGrafter"/>
</dbReference>
<evidence type="ECO:0000313" key="15">
    <source>
        <dbReference type="WBParaSite" id="EVEC_0000779801-mRNA-1"/>
    </source>
</evidence>
<evidence type="ECO:0000256" key="1">
    <source>
        <dbReference type="ARBA" id="ARBA00004123"/>
    </source>
</evidence>
<dbReference type="GO" id="GO:0008270">
    <property type="term" value="F:zinc ion binding"/>
    <property type="evidence" value="ECO:0007669"/>
    <property type="project" value="UniProtKB-KW"/>
</dbReference>
<dbReference type="InterPro" id="IPR017884">
    <property type="entry name" value="SANT_dom"/>
</dbReference>
<name>A0A158QB10_ENTVE</name>
<dbReference type="Gene3D" id="1.10.10.60">
    <property type="entry name" value="Homeodomain-like"/>
    <property type="match status" value="1"/>
</dbReference>
<dbReference type="Proteomes" id="UP000274131">
    <property type="component" value="Unassembled WGS sequence"/>
</dbReference>
<dbReference type="GO" id="GO:0006357">
    <property type="term" value="P:regulation of transcription by RNA polymerase II"/>
    <property type="evidence" value="ECO:0007669"/>
    <property type="project" value="TreeGrafter"/>
</dbReference>
<evidence type="ECO:0000256" key="3">
    <source>
        <dbReference type="ARBA" id="ARBA00022723"/>
    </source>
</evidence>
<dbReference type="GO" id="GO:0000118">
    <property type="term" value="C:histone deacetylase complex"/>
    <property type="evidence" value="ECO:0007669"/>
    <property type="project" value="TreeGrafter"/>
</dbReference>